<keyword evidence="1" id="KW-1133">Transmembrane helix</keyword>
<keyword evidence="2" id="KW-1185">Reference proteome</keyword>
<dbReference type="Proteomes" id="UP000095287">
    <property type="component" value="Unplaced"/>
</dbReference>
<keyword evidence="1" id="KW-0472">Membrane</keyword>
<dbReference type="AlphaFoldDB" id="A0A1I7ZY01"/>
<organism evidence="2 3">
    <name type="scientific">Steinernema glaseri</name>
    <dbReference type="NCBI Taxonomy" id="37863"/>
    <lineage>
        <taxon>Eukaryota</taxon>
        <taxon>Metazoa</taxon>
        <taxon>Ecdysozoa</taxon>
        <taxon>Nematoda</taxon>
        <taxon>Chromadorea</taxon>
        <taxon>Rhabditida</taxon>
        <taxon>Tylenchina</taxon>
        <taxon>Panagrolaimomorpha</taxon>
        <taxon>Strongyloidoidea</taxon>
        <taxon>Steinernematidae</taxon>
        <taxon>Steinernema</taxon>
    </lineage>
</organism>
<evidence type="ECO:0000313" key="3">
    <source>
        <dbReference type="WBParaSite" id="L893_g30880.t1"/>
    </source>
</evidence>
<evidence type="ECO:0000313" key="2">
    <source>
        <dbReference type="Proteomes" id="UP000095287"/>
    </source>
</evidence>
<feature type="transmembrane region" description="Helical" evidence="1">
    <location>
        <begin position="204"/>
        <end position="226"/>
    </location>
</feature>
<sequence>MNLFHTYDFQATLHFLASTLSFIGSFRTLWVIMRSKFYRKQKSFQIMANITVLECAQMAICFMGGFILLDPNTISPIANRVLGALLMSAWIGLVYLRLVLAVNRFATITQFKRMSLLDTVTFHWGSVLVCWMLFTICAIVTLISLDVLYMDRTIATWDYFDVQSNFRYFDRFSSVFTISFGFCLYVFTWGFIMKHKKHGKASDIRLFFAFAASFSYEIGNVISFNVVPKFVSLGEDAFRIMTLSWILLPAFNSVMLLSINSGFRKKFFTFIPETMTPSMFVPRSSSRTSPISNYQ</sequence>
<evidence type="ECO:0000256" key="1">
    <source>
        <dbReference type="SAM" id="Phobius"/>
    </source>
</evidence>
<keyword evidence="1" id="KW-0812">Transmembrane</keyword>
<name>A0A1I7ZY01_9BILA</name>
<feature type="transmembrane region" description="Helical" evidence="1">
    <location>
        <begin position="12"/>
        <end position="32"/>
    </location>
</feature>
<feature type="transmembrane region" description="Helical" evidence="1">
    <location>
        <begin position="81"/>
        <end position="100"/>
    </location>
</feature>
<dbReference type="SUPFAM" id="SSF81321">
    <property type="entry name" value="Family A G protein-coupled receptor-like"/>
    <property type="match status" value="1"/>
</dbReference>
<proteinExistence type="predicted"/>
<feature type="transmembrane region" description="Helical" evidence="1">
    <location>
        <begin position="44"/>
        <end position="69"/>
    </location>
</feature>
<protein>
    <submittedName>
        <fullName evidence="3">7TM_GPCR_Srx domain-containing protein</fullName>
    </submittedName>
</protein>
<reference evidence="3" key="1">
    <citation type="submission" date="2016-11" db="UniProtKB">
        <authorList>
            <consortium name="WormBaseParasite"/>
        </authorList>
    </citation>
    <scope>IDENTIFICATION</scope>
</reference>
<feature type="transmembrane region" description="Helical" evidence="1">
    <location>
        <begin position="238"/>
        <end position="259"/>
    </location>
</feature>
<accession>A0A1I7ZY01</accession>
<feature type="transmembrane region" description="Helical" evidence="1">
    <location>
        <begin position="172"/>
        <end position="192"/>
    </location>
</feature>
<dbReference type="Gene3D" id="1.20.1070.10">
    <property type="entry name" value="Rhodopsin 7-helix transmembrane proteins"/>
    <property type="match status" value="1"/>
</dbReference>
<feature type="transmembrane region" description="Helical" evidence="1">
    <location>
        <begin position="121"/>
        <end position="143"/>
    </location>
</feature>
<dbReference type="WBParaSite" id="L893_g30880.t1">
    <property type="protein sequence ID" value="L893_g30880.t1"/>
    <property type="gene ID" value="L893_g30880"/>
</dbReference>